<organism evidence="6 7">
    <name type="scientific">Rhizopogon vesiculosus</name>
    <dbReference type="NCBI Taxonomy" id="180088"/>
    <lineage>
        <taxon>Eukaryota</taxon>
        <taxon>Fungi</taxon>
        <taxon>Dikarya</taxon>
        <taxon>Basidiomycota</taxon>
        <taxon>Agaricomycotina</taxon>
        <taxon>Agaricomycetes</taxon>
        <taxon>Agaricomycetidae</taxon>
        <taxon>Boletales</taxon>
        <taxon>Suillineae</taxon>
        <taxon>Rhizopogonaceae</taxon>
        <taxon>Rhizopogon</taxon>
    </lineage>
</organism>
<evidence type="ECO:0000313" key="6">
    <source>
        <dbReference type="EMBL" id="OJA16868.1"/>
    </source>
</evidence>
<gene>
    <name evidence="6" type="ORF">AZE42_13376</name>
</gene>
<evidence type="ECO:0000313" key="7">
    <source>
        <dbReference type="Proteomes" id="UP000183567"/>
    </source>
</evidence>
<dbReference type="Proteomes" id="UP000183567">
    <property type="component" value="Unassembled WGS sequence"/>
</dbReference>
<dbReference type="OrthoDB" id="3256444at2759"/>
<dbReference type="InterPro" id="IPR052035">
    <property type="entry name" value="ZnF_BED_domain_contain"/>
</dbReference>
<evidence type="ECO:0000256" key="5">
    <source>
        <dbReference type="ARBA" id="ARBA00023242"/>
    </source>
</evidence>
<reference evidence="6 7" key="1">
    <citation type="submission" date="2016-03" db="EMBL/GenBank/DDBJ databases">
        <title>Comparative genomics of the ectomycorrhizal sister species Rhizopogon vinicolor and Rhizopogon vesiculosus (Basidiomycota: Boletales) reveals a divergence of the mating type B locus.</title>
        <authorList>
            <person name="Mujic A.B."/>
            <person name="Kuo A."/>
            <person name="Tritt A."/>
            <person name="Lipzen A."/>
            <person name="Chen C."/>
            <person name="Johnson J."/>
            <person name="Sharma A."/>
            <person name="Barry K."/>
            <person name="Grigoriev I.V."/>
            <person name="Spatafora J.W."/>
        </authorList>
    </citation>
    <scope>NUCLEOTIDE SEQUENCE [LARGE SCALE GENOMIC DNA]</scope>
    <source>
        <strain evidence="6 7">AM-OR11-056</strain>
    </source>
</reference>
<dbReference type="AlphaFoldDB" id="A0A1J8QYZ1"/>
<keyword evidence="2" id="KW-0479">Metal-binding</keyword>
<dbReference type="STRING" id="180088.A0A1J8QYZ1"/>
<dbReference type="EMBL" id="LVVM01002313">
    <property type="protein sequence ID" value="OJA16868.1"/>
    <property type="molecule type" value="Genomic_DNA"/>
</dbReference>
<keyword evidence="5" id="KW-0539">Nucleus</keyword>
<name>A0A1J8QYZ1_9AGAM</name>
<dbReference type="PANTHER" id="PTHR46481">
    <property type="entry name" value="ZINC FINGER BED DOMAIN-CONTAINING PROTEIN 4"/>
    <property type="match status" value="1"/>
</dbReference>
<proteinExistence type="predicted"/>
<evidence type="ECO:0000256" key="3">
    <source>
        <dbReference type="ARBA" id="ARBA00022771"/>
    </source>
</evidence>
<dbReference type="GO" id="GO:0008270">
    <property type="term" value="F:zinc ion binding"/>
    <property type="evidence" value="ECO:0007669"/>
    <property type="project" value="UniProtKB-KW"/>
</dbReference>
<sequence>MLLWDLDALDVADNTSSAAHSNFEEDRDMMDDGIAGCEDRVGTSDHDSHEWLDDVVIQDTNVETIMVQREEKTLDVGAFFSKPYSLKAKDGKTHNVRDCQPCKKCGCACQIVSDASMCHRHIAFLHIDAYRKWCKDNNFTSMLASDVKEQKTAPVIASAQQTTIDGHLTELPETPVVIPYSVTTFREATIEWLISTGQPIQAVNHSSFKKMIDIAARATHGVIVPNRKATCHEIMDSFKKQMSKLKECLNASNVDGYFTVTGHWIKEMATTAWELQCAVLGFTQLNNAHNGQQLGQALFKIVDHVDIAHKVGYTSGKMNIAYMDKSTS</sequence>
<evidence type="ECO:0000256" key="4">
    <source>
        <dbReference type="ARBA" id="ARBA00022833"/>
    </source>
</evidence>
<keyword evidence="7" id="KW-1185">Reference proteome</keyword>
<evidence type="ECO:0000256" key="2">
    <source>
        <dbReference type="ARBA" id="ARBA00022723"/>
    </source>
</evidence>
<feature type="non-terminal residue" evidence="6">
    <location>
        <position position="328"/>
    </location>
</feature>
<protein>
    <submittedName>
        <fullName evidence="6">Uncharacterized protein</fullName>
    </submittedName>
</protein>
<keyword evidence="3" id="KW-0863">Zinc-finger</keyword>
<dbReference type="GO" id="GO:0005634">
    <property type="term" value="C:nucleus"/>
    <property type="evidence" value="ECO:0007669"/>
    <property type="project" value="UniProtKB-SubCell"/>
</dbReference>
<comment type="caution">
    <text evidence="6">The sequence shown here is derived from an EMBL/GenBank/DDBJ whole genome shotgun (WGS) entry which is preliminary data.</text>
</comment>
<evidence type="ECO:0000256" key="1">
    <source>
        <dbReference type="ARBA" id="ARBA00004123"/>
    </source>
</evidence>
<comment type="subcellular location">
    <subcellularLocation>
        <location evidence="1">Nucleus</location>
    </subcellularLocation>
</comment>
<keyword evidence="4" id="KW-0862">Zinc</keyword>
<accession>A0A1J8QYZ1</accession>
<dbReference type="PANTHER" id="PTHR46481:SF10">
    <property type="entry name" value="ZINC FINGER BED DOMAIN-CONTAINING PROTEIN 39"/>
    <property type="match status" value="1"/>
</dbReference>